<dbReference type="PANTHER" id="PTHR32305">
    <property type="match status" value="1"/>
</dbReference>
<dbReference type="RefSeq" id="WP_326320375.1">
    <property type="nucleotide sequence ID" value="NZ_JAYLAA010000028.1"/>
</dbReference>
<organism evidence="1 2">
    <name type="scientific">Chryseobacterium salviniae</name>
    <dbReference type="NCBI Taxonomy" id="3101750"/>
    <lineage>
        <taxon>Bacteria</taxon>
        <taxon>Pseudomonadati</taxon>
        <taxon>Bacteroidota</taxon>
        <taxon>Flavobacteriia</taxon>
        <taxon>Flavobacteriales</taxon>
        <taxon>Weeksellaceae</taxon>
        <taxon>Chryseobacterium group</taxon>
        <taxon>Chryseobacterium</taxon>
    </lineage>
</organism>
<gene>
    <name evidence="1" type="ORF">SOP96_07520</name>
</gene>
<dbReference type="NCBIfam" id="TIGR03696">
    <property type="entry name" value="Rhs_assc_core"/>
    <property type="match status" value="1"/>
</dbReference>
<accession>A0ABU6HRM3</accession>
<keyword evidence="2" id="KW-1185">Reference proteome</keyword>
<reference evidence="1 2" key="1">
    <citation type="submission" date="2024-01" db="EMBL/GenBank/DDBJ databases">
        <title>Chryseobacterium sp. T9W2-O.</title>
        <authorList>
            <person name="Maltman C."/>
        </authorList>
    </citation>
    <scope>NUCLEOTIDE SEQUENCE [LARGE SCALE GENOMIC DNA]</scope>
    <source>
        <strain evidence="1 2">T9W2-O</strain>
    </source>
</reference>
<dbReference type="EMBL" id="JAYLAA010000028">
    <property type="protein sequence ID" value="MEC3875553.1"/>
    <property type="molecule type" value="Genomic_DNA"/>
</dbReference>
<dbReference type="Proteomes" id="UP001348397">
    <property type="component" value="Unassembled WGS sequence"/>
</dbReference>
<name>A0ABU6HRM3_9FLAO</name>
<evidence type="ECO:0000313" key="1">
    <source>
        <dbReference type="EMBL" id="MEC3875553.1"/>
    </source>
</evidence>
<dbReference type="PANTHER" id="PTHR32305:SF15">
    <property type="entry name" value="PROTEIN RHSA-RELATED"/>
    <property type="match status" value="1"/>
</dbReference>
<proteinExistence type="predicted"/>
<comment type="caution">
    <text evidence="1">The sequence shown here is derived from an EMBL/GenBank/DDBJ whole genome shotgun (WGS) entry which is preliminary data.</text>
</comment>
<evidence type="ECO:0000313" key="2">
    <source>
        <dbReference type="Proteomes" id="UP001348397"/>
    </source>
</evidence>
<dbReference type="InterPro" id="IPR022385">
    <property type="entry name" value="Rhs_assc_core"/>
</dbReference>
<protein>
    <submittedName>
        <fullName evidence="1">RHS repeat-associated core domain-containing protein</fullName>
    </submittedName>
</protein>
<dbReference type="Gene3D" id="2.180.10.10">
    <property type="entry name" value="RHS repeat-associated core"/>
    <property type="match status" value="1"/>
</dbReference>
<sequence>MTDQNDYYPFGMNIPREEKAVFGVNSLYNYKYNGKELQETGMYDYGARFYMPDIGRWGVMDKMSEKYNSMSPYSYAINNPINVIDPDGNDIYILTWFSKNDETGHAGIAVDNYKTVTKKDANGNVMKDSKGKPITEQVKDGTMTYYDLWPEKPVGKTQLQDNVKEDYNGKIINSLSDLMNTDVSKSGEKGKVSENGEGRAADGIVKITTDYNQDSRAKSTLSNMINSGKDYNACSNNCSTFVQNGVKSIFPSFDSSQLVKPSFPLNQMYNDARVVAPNNLYNGALKIKGASSIKGSPNGVKAKPYLEYFGKSNRP</sequence>
<dbReference type="InterPro" id="IPR050708">
    <property type="entry name" value="T6SS_VgrG/RHS"/>
</dbReference>